<gene>
    <name evidence="2" type="ORF">QBC33DRAFT_571800</name>
</gene>
<name>A0AAJ0BVX7_9PEZI</name>
<dbReference type="RefSeq" id="XP_060281454.1">
    <property type="nucleotide sequence ID" value="XM_060430620.1"/>
</dbReference>
<dbReference type="GeneID" id="85313807"/>
<dbReference type="EMBL" id="MU839016">
    <property type="protein sequence ID" value="KAK1765241.1"/>
    <property type="molecule type" value="Genomic_DNA"/>
</dbReference>
<evidence type="ECO:0000313" key="2">
    <source>
        <dbReference type="EMBL" id="KAK1765241.1"/>
    </source>
</evidence>
<dbReference type="AlphaFoldDB" id="A0AAJ0BVX7"/>
<keyword evidence="1" id="KW-0732">Signal</keyword>
<feature type="chain" id="PRO_5042606636" evidence="1">
    <location>
        <begin position="21"/>
        <end position="118"/>
    </location>
</feature>
<evidence type="ECO:0000313" key="3">
    <source>
        <dbReference type="Proteomes" id="UP001244011"/>
    </source>
</evidence>
<accession>A0AAJ0BVX7</accession>
<organism evidence="2 3">
    <name type="scientific">Phialemonium atrogriseum</name>
    <dbReference type="NCBI Taxonomy" id="1093897"/>
    <lineage>
        <taxon>Eukaryota</taxon>
        <taxon>Fungi</taxon>
        <taxon>Dikarya</taxon>
        <taxon>Ascomycota</taxon>
        <taxon>Pezizomycotina</taxon>
        <taxon>Sordariomycetes</taxon>
        <taxon>Sordariomycetidae</taxon>
        <taxon>Cephalothecales</taxon>
        <taxon>Cephalothecaceae</taxon>
        <taxon>Phialemonium</taxon>
    </lineage>
</organism>
<feature type="signal peptide" evidence="1">
    <location>
        <begin position="1"/>
        <end position="20"/>
    </location>
</feature>
<evidence type="ECO:0000256" key="1">
    <source>
        <dbReference type="SAM" id="SignalP"/>
    </source>
</evidence>
<dbReference type="Proteomes" id="UP001244011">
    <property type="component" value="Unassembled WGS sequence"/>
</dbReference>
<keyword evidence="3" id="KW-1185">Reference proteome</keyword>
<sequence>MQLSIKTLLTAMTAISAVSAATRPKANEYKDTQCSNLNYGHNSFELRDVTMDDTSNSVYVTHGARPDGVRRWFLAYSGKTSNGGSCNGDRLGTSPEGCVNLNTAFPGRRIKCLRSIEG</sequence>
<protein>
    <submittedName>
        <fullName evidence="2">Uncharacterized protein</fullName>
    </submittedName>
</protein>
<comment type="caution">
    <text evidence="2">The sequence shown here is derived from an EMBL/GenBank/DDBJ whole genome shotgun (WGS) entry which is preliminary data.</text>
</comment>
<proteinExistence type="predicted"/>
<reference evidence="2" key="1">
    <citation type="submission" date="2023-06" db="EMBL/GenBank/DDBJ databases">
        <title>Genome-scale phylogeny and comparative genomics of the fungal order Sordariales.</title>
        <authorList>
            <consortium name="Lawrence Berkeley National Laboratory"/>
            <person name="Hensen N."/>
            <person name="Bonometti L."/>
            <person name="Westerberg I."/>
            <person name="Brannstrom I.O."/>
            <person name="Guillou S."/>
            <person name="Cros-Aarteil S."/>
            <person name="Calhoun S."/>
            <person name="Haridas S."/>
            <person name="Kuo A."/>
            <person name="Mondo S."/>
            <person name="Pangilinan J."/>
            <person name="Riley R."/>
            <person name="Labutti K."/>
            <person name="Andreopoulos B."/>
            <person name="Lipzen A."/>
            <person name="Chen C."/>
            <person name="Yanf M."/>
            <person name="Daum C."/>
            <person name="Ng V."/>
            <person name="Clum A."/>
            <person name="Steindorff A."/>
            <person name="Ohm R."/>
            <person name="Martin F."/>
            <person name="Silar P."/>
            <person name="Natvig D."/>
            <person name="Lalanne C."/>
            <person name="Gautier V."/>
            <person name="Ament-Velasquez S.L."/>
            <person name="Kruys A."/>
            <person name="Hutchinson M.I."/>
            <person name="Powell A.J."/>
            <person name="Barry K."/>
            <person name="Miller A.N."/>
            <person name="Grigoriev I.V."/>
            <person name="Debuchy R."/>
            <person name="Gladieux P."/>
            <person name="Thoren M.H."/>
            <person name="Johannesson H."/>
        </authorList>
    </citation>
    <scope>NUCLEOTIDE SEQUENCE</scope>
    <source>
        <strain evidence="2">8032-3</strain>
    </source>
</reference>